<dbReference type="InterPro" id="IPR050155">
    <property type="entry name" value="HAD-like_hydrolase_sf"/>
</dbReference>
<dbReference type="Proteomes" id="UP000317243">
    <property type="component" value="Unassembled WGS sequence"/>
</dbReference>
<dbReference type="EMBL" id="SIHI01000010">
    <property type="protein sequence ID" value="TWT51893.1"/>
    <property type="molecule type" value="Genomic_DNA"/>
</dbReference>
<evidence type="ECO:0000313" key="6">
    <source>
        <dbReference type="Proteomes" id="UP000317243"/>
    </source>
</evidence>
<gene>
    <name evidence="5" type="primary">gph_2</name>
    <name evidence="5" type="ORF">KOR42_33670</name>
</gene>
<dbReference type="GO" id="GO:0005829">
    <property type="term" value="C:cytosol"/>
    <property type="evidence" value="ECO:0007669"/>
    <property type="project" value="TreeGrafter"/>
</dbReference>
<dbReference type="GO" id="GO:0006281">
    <property type="term" value="P:DNA repair"/>
    <property type="evidence" value="ECO:0007669"/>
    <property type="project" value="TreeGrafter"/>
</dbReference>
<keyword evidence="6" id="KW-1185">Reference proteome</keyword>
<organism evidence="5 6">
    <name type="scientific">Thalassoglobus neptunius</name>
    <dbReference type="NCBI Taxonomy" id="1938619"/>
    <lineage>
        <taxon>Bacteria</taxon>
        <taxon>Pseudomonadati</taxon>
        <taxon>Planctomycetota</taxon>
        <taxon>Planctomycetia</taxon>
        <taxon>Planctomycetales</taxon>
        <taxon>Planctomycetaceae</taxon>
        <taxon>Thalassoglobus</taxon>
    </lineage>
</organism>
<dbReference type="PANTHER" id="PTHR43434:SF1">
    <property type="entry name" value="PHOSPHOGLYCOLATE PHOSPHATASE"/>
    <property type="match status" value="1"/>
</dbReference>
<reference evidence="5 6" key="1">
    <citation type="submission" date="2019-02" db="EMBL/GenBank/DDBJ databases">
        <title>Deep-cultivation of Planctomycetes and their phenomic and genomic characterization uncovers novel biology.</title>
        <authorList>
            <person name="Wiegand S."/>
            <person name="Jogler M."/>
            <person name="Boedeker C."/>
            <person name="Pinto D."/>
            <person name="Vollmers J."/>
            <person name="Rivas-Marin E."/>
            <person name="Kohn T."/>
            <person name="Peeters S.H."/>
            <person name="Heuer A."/>
            <person name="Rast P."/>
            <person name="Oberbeckmann S."/>
            <person name="Bunk B."/>
            <person name="Jeske O."/>
            <person name="Meyerdierks A."/>
            <person name="Storesund J.E."/>
            <person name="Kallscheuer N."/>
            <person name="Luecker S."/>
            <person name="Lage O.M."/>
            <person name="Pohl T."/>
            <person name="Merkel B.J."/>
            <person name="Hornburger P."/>
            <person name="Mueller R.-W."/>
            <person name="Bruemmer F."/>
            <person name="Labrenz M."/>
            <person name="Spormann A.M."/>
            <person name="Op Den Camp H."/>
            <person name="Overmann J."/>
            <person name="Amann R."/>
            <person name="Jetten M.S.M."/>
            <person name="Mascher T."/>
            <person name="Medema M.H."/>
            <person name="Devos D.P."/>
            <person name="Kaster A.-K."/>
            <person name="Ovreas L."/>
            <person name="Rohde M."/>
            <person name="Galperin M.Y."/>
            <person name="Jogler C."/>
        </authorList>
    </citation>
    <scope>NUCLEOTIDE SEQUENCE [LARGE SCALE GENOMIC DNA]</scope>
    <source>
        <strain evidence="5 6">KOR42</strain>
    </source>
</reference>
<dbReference type="InterPro" id="IPR036412">
    <property type="entry name" value="HAD-like_sf"/>
</dbReference>
<evidence type="ECO:0000256" key="4">
    <source>
        <dbReference type="ARBA" id="ARBA00013078"/>
    </source>
</evidence>
<accession>A0A5C5WPF7</accession>
<evidence type="ECO:0000256" key="2">
    <source>
        <dbReference type="ARBA" id="ARBA00004818"/>
    </source>
</evidence>
<proteinExistence type="inferred from homology"/>
<dbReference type="InterPro" id="IPR023214">
    <property type="entry name" value="HAD_sf"/>
</dbReference>
<protein>
    <recommendedName>
        <fullName evidence="4">phosphoglycolate phosphatase</fullName>
        <ecNumber evidence="4">3.1.3.18</ecNumber>
    </recommendedName>
</protein>
<keyword evidence="5" id="KW-0378">Hydrolase</keyword>
<dbReference type="AlphaFoldDB" id="A0A5C5WPF7"/>
<dbReference type="GO" id="GO:0008967">
    <property type="term" value="F:phosphoglycolate phosphatase activity"/>
    <property type="evidence" value="ECO:0007669"/>
    <property type="project" value="UniProtKB-EC"/>
</dbReference>
<evidence type="ECO:0000313" key="5">
    <source>
        <dbReference type="EMBL" id="TWT51893.1"/>
    </source>
</evidence>
<comment type="caution">
    <text evidence="5">The sequence shown here is derived from an EMBL/GenBank/DDBJ whole genome shotgun (WGS) entry which is preliminary data.</text>
</comment>
<dbReference type="Gene3D" id="3.40.50.1000">
    <property type="entry name" value="HAD superfamily/HAD-like"/>
    <property type="match status" value="1"/>
</dbReference>
<dbReference type="Pfam" id="PF00702">
    <property type="entry name" value="Hydrolase"/>
    <property type="match status" value="1"/>
</dbReference>
<evidence type="ECO:0000256" key="3">
    <source>
        <dbReference type="ARBA" id="ARBA00006171"/>
    </source>
</evidence>
<dbReference type="EC" id="3.1.3.18" evidence="4"/>
<comment type="similarity">
    <text evidence="3">Belongs to the HAD-like hydrolase superfamily. CbbY/CbbZ/Gph/YieH family.</text>
</comment>
<sequence>MSELGLANFRKETDFLIGIDSDGCAFDSMEIKHKECFIPNFINYFGLQPISKYAREAAEFTNLYSKTRGANRFPAYLLALDLLEERDEVKRRNVTLPKLQGVRDWVERETKLGTKTIGPESEKTGDPDLKQAYAWSKAVDETVKEIVHGVPPFPGVREALQKMKEQADLIVCSATPNEALQNEWTEHEIDQFVKSICGQEAGSKKESLSACQQMGYEPEKMLMIGDAPGDKNAALAVGALFYPINPGHEEESWARFLDEACDRFFAGTYAGDYQKKVIAEFDKYLPEQPPWK</sequence>
<evidence type="ECO:0000256" key="1">
    <source>
        <dbReference type="ARBA" id="ARBA00000830"/>
    </source>
</evidence>
<comment type="catalytic activity">
    <reaction evidence="1">
        <text>2-phosphoglycolate + H2O = glycolate + phosphate</text>
        <dbReference type="Rhea" id="RHEA:14369"/>
        <dbReference type="ChEBI" id="CHEBI:15377"/>
        <dbReference type="ChEBI" id="CHEBI:29805"/>
        <dbReference type="ChEBI" id="CHEBI:43474"/>
        <dbReference type="ChEBI" id="CHEBI:58033"/>
        <dbReference type="EC" id="3.1.3.18"/>
    </reaction>
</comment>
<dbReference type="SUPFAM" id="SSF56784">
    <property type="entry name" value="HAD-like"/>
    <property type="match status" value="1"/>
</dbReference>
<name>A0A5C5WPF7_9PLAN</name>
<dbReference type="PANTHER" id="PTHR43434">
    <property type="entry name" value="PHOSPHOGLYCOLATE PHOSPHATASE"/>
    <property type="match status" value="1"/>
</dbReference>
<comment type="pathway">
    <text evidence="2">Organic acid metabolism; glycolate biosynthesis; glycolate from 2-phosphoglycolate: step 1/1.</text>
</comment>